<evidence type="ECO:0000256" key="8">
    <source>
        <dbReference type="SAM" id="MobiDB-lite"/>
    </source>
</evidence>
<dbReference type="Pfam" id="PF00248">
    <property type="entry name" value="Aldo_ket_red"/>
    <property type="match status" value="1"/>
</dbReference>
<proteinExistence type="inferred from homology"/>
<gene>
    <name evidence="12" type="ORF">CCMP2556_LOCUS53291</name>
</gene>
<evidence type="ECO:0000313" key="12">
    <source>
        <dbReference type="EMBL" id="CAK9115302.1"/>
    </source>
</evidence>
<evidence type="ECO:0000256" key="9">
    <source>
        <dbReference type="SAM" id="Phobius"/>
    </source>
</evidence>
<keyword evidence="5 9" id="KW-1133">Transmembrane helix</keyword>
<feature type="transmembrane region" description="Helical" evidence="9">
    <location>
        <begin position="290"/>
        <end position="315"/>
    </location>
</feature>
<feature type="transmembrane region" description="Helical" evidence="9">
    <location>
        <begin position="252"/>
        <end position="269"/>
    </location>
</feature>
<evidence type="ECO:0000259" key="10">
    <source>
        <dbReference type="Pfam" id="PF00248"/>
    </source>
</evidence>
<evidence type="ECO:0000313" key="13">
    <source>
        <dbReference type="Proteomes" id="UP001642484"/>
    </source>
</evidence>
<feature type="transmembrane region" description="Helical" evidence="9">
    <location>
        <begin position="518"/>
        <end position="539"/>
    </location>
</feature>
<dbReference type="SUPFAM" id="SSF51430">
    <property type="entry name" value="NAD(P)-linked oxidoreductase"/>
    <property type="match status" value="1"/>
</dbReference>
<feature type="compositionally biased region" description="Acidic residues" evidence="8">
    <location>
        <begin position="685"/>
        <end position="694"/>
    </location>
</feature>
<evidence type="ECO:0000256" key="3">
    <source>
        <dbReference type="ARBA" id="ARBA00022692"/>
    </source>
</evidence>
<accession>A0ABP0SSC3</accession>
<comment type="caution">
    <text evidence="12">The sequence shown here is derived from an EMBL/GenBank/DDBJ whole genome shotgun (WGS) entry which is preliminary data.</text>
</comment>
<feature type="transmembrane region" description="Helical" evidence="9">
    <location>
        <begin position="491"/>
        <end position="512"/>
    </location>
</feature>
<feature type="compositionally biased region" description="Basic residues" evidence="8">
    <location>
        <begin position="763"/>
        <end position="773"/>
    </location>
</feature>
<evidence type="ECO:0000256" key="7">
    <source>
        <dbReference type="ARBA" id="ARBA00023136"/>
    </source>
</evidence>
<protein>
    <recommendedName>
        <fullName evidence="14">NADP-dependent oxidoreductase domain-containing protein</fullName>
    </recommendedName>
</protein>
<feature type="domain" description="NADP-dependent oxidoreductase" evidence="10">
    <location>
        <begin position="946"/>
        <end position="1196"/>
    </location>
</feature>
<evidence type="ECO:0000256" key="2">
    <source>
        <dbReference type="ARBA" id="ARBA00007905"/>
    </source>
</evidence>
<dbReference type="Pfam" id="PF01490">
    <property type="entry name" value="Aa_trans"/>
    <property type="match status" value="1"/>
</dbReference>
<keyword evidence="6" id="KW-0560">Oxidoreductase</keyword>
<dbReference type="InterPro" id="IPR023210">
    <property type="entry name" value="NADP_OxRdtase_dom"/>
</dbReference>
<comment type="subcellular location">
    <subcellularLocation>
        <location evidence="1">Membrane</location>
    </subcellularLocation>
</comment>
<dbReference type="InterPro" id="IPR013057">
    <property type="entry name" value="AA_transpt_TM"/>
</dbReference>
<dbReference type="InterPro" id="IPR018170">
    <property type="entry name" value="Aldo/ket_reductase_CS"/>
</dbReference>
<dbReference type="InterPro" id="IPR020471">
    <property type="entry name" value="AKR"/>
</dbReference>
<dbReference type="EMBL" id="CAXAMN010028139">
    <property type="protein sequence ID" value="CAK9115302.1"/>
    <property type="molecule type" value="Genomic_DNA"/>
</dbReference>
<evidence type="ECO:0000256" key="6">
    <source>
        <dbReference type="ARBA" id="ARBA00023002"/>
    </source>
</evidence>
<feature type="region of interest" description="Disordered" evidence="8">
    <location>
        <begin position="673"/>
        <end position="694"/>
    </location>
</feature>
<evidence type="ECO:0008006" key="14">
    <source>
        <dbReference type="Google" id="ProtNLM"/>
    </source>
</evidence>
<keyword evidence="4" id="KW-0521">NADP</keyword>
<name>A0ABP0SSC3_9DINO</name>
<evidence type="ECO:0000256" key="4">
    <source>
        <dbReference type="ARBA" id="ARBA00022857"/>
    </source>
</evidence>
<dbReference type="PANTHER" id="PTHR43827:SF3">
    <property type="entry name" value="NADP-DEPENDENT OXIDOREDUCTASE DOMAIN-CONTAINING PROTEIN"/>
    <property type="match status" value="1"/>
</dbReference>
<feature type="transmembrane region" description="Helical" evidence="9">
    <location>
        <begin position="449"/>
        <end position="470"/>
    </location>
</feature>
<dbReference type="PANTHER" id="PTHR43827">
    <property type="entry name" value="2,5-DIKETO-D-GLUCONIC ACID REDUCTASE"/>
    <property type="match status" value="1"/>
</dbReference>
<sequence>MEQSAAEVQRAAAQLSLCKVDWLRCYESAAGQDVLGSEALRNARDDAEVEAVKAAAVAQSTQMDWTIVASSQCAMSGPTHGTAQGAHGMLGTARSGVHEGHGMADGALHDAVRTVSPASHGEVGDAHGHGASGDFATAKHHLEHRWMEKTAFGAAERVVERMTERVGERLAERVGERMTERVGERLVEGVGERLAERSAERLVERGMERGAEILGRIALQRAGQGAARHIVGRAIGESLRMTEHATMQALKALRVLVPFVGMLFVIHLAEHDWHRFMEEWKARRSVSCSLFALALLGDAMDTLAHVCVISAGLVHIDHDFLHSTENYGMGFAVMACCSVVAGEISSAKAQRRELKRTLGGIGASEAPETMSLYYAPGHDMMACLENNVNCGTARFVDHRPGKFGRRVFTAFMLASVLFATTMLLGYATFGDRAEGVVLNNYAKEDMLANIARFGMGFANVFSLPLMFSGLREATLVLLATAVPDTVVFDQVWFQNALSALMLGVIAVLGIIVTDVSTVIGLVGAICGSAIIYVIPCLLFDRASSKFLGGKPQRAMNMSDGNFSRSCFSAHVALCLVRWTSPGRRGILWDRSQGSPFGFHRSISIPLKNARAGCRGRSGRLMAGGFNFNPAAYRELRQQRLQGKGGKGKGKGKAKGKLAWKKLKAKAKAAKAAKAEVPKATRESGSGEDDAESEEVFWQPTWDTLGPMEEVKDKGEMNRLGRKREKAGKDDFGFNVILNRAPAMRSQKSLQAPEDEPEAPAQSRRARAQQRRRQRKLLAIQNGEALIRTEQEDTMGKGDFAEAALKARGDHRLEAYIRGGKDPEETHFDELDWLIGFSELWLYALRNARLALSTAATTTATAPSASPLSSLRRAERQLLAAHGREERQRRAFQDARITFDQHAAELRAMAEVNATREVLASKHIPLPAEAQLNRSVRLSNGLDMPRLGLGTTMLNGEKGKEAILEAFRLGYRLVDTAQSYGNEAELGSAWRSSGLPRHQLFLVTKLSEDEGCRRKRAKALVRQQLKLMQTNYIDQYMLHGPCPGMYGAWKDLEELYDEGVVRSLGVSNFNLEELKRFNSHVRVKPHVVQNKFSIYHRGWAPVQTQDVAQKLLSWGVVLMGYCNLDAYPHVLQPLEDVHVKKIAQKHHRTVAQVLLRHALQHGTVVIPKSERAERLRENADIFSFQLSAEEMRLLDALPLLAYHFKKPKYIEDVFRWNSKEEL</sequence>
<dbReference type="Gene3D" id="3.20.20.100">
    <property type="entry name" value="NADP-dependent oxidoreductase domain"/>
    <property type="match status" value="1"/>
</dbReference>
<evidence type="ECO:0000259" key="11">
    <source>
        <dbReference type="Pfam" id="PF01490"/>
    </source>
</evidence>
<feature type="region of interest" description="Disordered" evidence="8">
    <location>
        <begin position="743"/>
        <end position="773"/>
    </location>
</feature>
<dbReference type="CDD" id="cd19071">
    <property type="entry name" value="AKR_AKR1-5-like"/>
    <property type="match status" value="1"/>
</dbReference>
<evidence type="ECO:0000256" key="5">
    <source>
        <dbReference type="ARBA" id="ARBA00022989"/>
    </source>
</evidence>
<dbReference type="Proteomes" id="UP001642484">
    <property type="component" value="Unassembled WGS sequence"/>
</dbReference>
<evidence type="ECO:0000256" key="1">
    <source>
        <dbReference type="ARBA" id="ARBA00004370"/>
    </source>
</evidence>
<dbReference type="PROSITE" id="PS00062">
    <property type="entry name" value="ALDOKETO_REDUCTASE_2"/>
    <property type="match status" value="1"/>
</dbReference>
<organism evidence="12 13">
    <name type="scientific">Durusdinium trenchii</name>
    <dbReference type="NCBI Taxonomy" id="1381693"/>
    <lineage>
        <taxon>Eukaryota</taxon>
        <taxon>Sar</taxon>
        <taxon>Alveolata</taxon>
        <taxon>Dinophyceae</taxon>
        <taxon>Suessiales</taxon>
        <taxon>Symbiodiniaceae</taxon>
        <taxon>Durusdinium</taxon>
    </lineage>
</organism>
<reference evidence="12 13" key="1">
    <citation type="submission" date="2024-02" db="EMBL/GenBank/DDBJ databases">
        <authorList>
            <person name="Chen Y."/>
            <person name="Shah S."/>
            <person name="Dougan E. K."/>
            <person name="Thang M."/>
            <person name="Chan C."/>
        </authorList>
    </citation>
    <scope>NUCLEOTIDE SEQUENCE [LARGE SCALE GENOMIC DNA]</scope>
</reference>
<comment type="similarity">
    <text evidence="2">Belongs to the aldo/keto reductase family.</text>
</comment>
<feature type="transmembrane region" description="Helical" evidence="9">
    <location>
        <begin position="327"/>
        <end position="346"/>
    </location>
</feature>
<feature type="transmembrane region" description="Helical" evidence="9">
    <location>
        <begin position="407"/>
        <end position="429"/>
    </location>
</feature>
<dbReference type="PRINTS" id="PR00069">
    <property type="entry name" value="ALDKETRDTASE"/>
</dbReference>
<keyword evidence="13" id="KW-1185">Reference proteome</keyword>
<feature type="domain" description="Amino acid transporter transmembrane" evidence="11">
    <location>
        <begin position="402"/>
        <end position="538"/>
    </location>
</feature>
<dbReference type="InterPro" id="IPR036812">
    <property type="entry name" value="NAD(P)_OxRdtase_dom_sf"/>
</dbReference>
<keyword evidence="3 9" id="KW-0812">Transmembrane</keyword>
<keyword evidence="7 9" id="KW-0472">Membrane</keyword>
<dbReference type="PROSITE" id="PS00798">
    <property type="entry name" value="ALDOKETO_REDUCTASE_1"/>
    <property type="match status" value="1"/>
</dbReference>